<evidence type="ECO:0000256" key="6">
    <source>
        <dbReference type="ARBA" id="ARBA00022989"/>
    </source>
</evidence>
<proteinExistence type="inferred from homology"/>
<evidence type="ECO:0000256" key="4">
    <source>
        <dbReference type="ARBA" id="ARBA00022737"/>
    </source>
</evidence>
<keyword evidence="2 10" id="KW-0813">Transport</keyword>
<evidence type="ECO:0000256" key="3">
    <source>
        <dbReference type="ARBA" id="ARBA00022692"/>
    </source>
</evidence>
<evidence type="ECO:0008006" key="13">
    <source>
        <dbReference type="Google" id="ProtNLM"/>
    </source>
</evidence>
<keyword evidence="6" id="KW-1133">Transmembrane helix</keyword>
<evidence type="ECO:0000256" key="2">
    <source>
        <dbReference type="ARBA" id="ARBA00022448"/>
    </source>
</evidence>
<organism evidence="11 12">
    <name type="scientific">Kuraishia capsulata CBS 1993</name>
    <dbReference type="NCBI Taxonomy" id="1382522"/>
    <lineage>
        <taxon>Eukaryota</taxon>
        <taxon>Fungi</taxon>
        <taxon>Dikarya</taxon>
        <taxon>Ascomycota</taxon>
        <taxon>Saccharomycotina</taxon>
        <taxon>Pichiomycetes</taxon>
        <taxon>Pichiales</taxon>
        <taxon>Pichiaceae</taxon>
        <taxon>Kuraishia</taxon>
    </lineage>
</organism>
<evidence type="ECO:0000256" key="10">
    <source>
        <dbReference type="RuleBase" id="RU000488"/>
    </source>
</evidence>
<dbReference type="RefSeq" id="XP_022457712.1">
    <property type="nucleotide sequence ID" value="XM_022603875.1"/>
</dbReference>
<reference evidence="11" key="1">
    <citation type="submission" date="2013-12" db="EMBL/GenBank/DDBJ databases">
        <authorList>
            <person name="Genoscope - CEA"/>
        </authorList>
    </citation>
    <scope>NUCLEOTIDE SEQUENCE</scope>
    <source>
        <strain evidence="11">CBS 1993</strain>
    </source>
</reference>
<keyword evidence="7" id="KW-0496">Mitochondrion</keyword>
<feature type="repeat" description="Solcar" evidence="9">
    <location>
        <begin position="213"/>
        <end position="296"/>
    </location>
</feature>
<dbReference type="Gene3D" id="1.50.40.10">
    <property type="entry name" value="Mitochondrial carrier domain"/>
    <property type="match status" value="1"/>
</dbReference>
<dbReference type="OrthoDB" id="18574at2759"/>
<evidence type="ECO:0000256" key="7">
    <source>
        <dbReference type="ARBA" id="ARBA00023128"/>
    </source>
</evidence>
<feature type="repeat" description="Solcar" evidence="9">
    <location>
        <begin position="14"/>
        <end position="109"/>
    </location>
</feature>
<feature type="repeat" description="Solcar" evidence="9">
    <location>
        <begin position="122"/>
        <end position="207"/>
    </location>
</feature>
<dbReference type="PROSITE" id="PS50920">
    <property type="entry name" value="SOLCAR"/>
    <property type="match status" value="3"/>
</dbReference>
<dbReference type="EMBL" id="HG793126">
    <property type="protein sequence ID" value="CDK25701.1"/>
    <property type="molecule type" value="Genomic_DNA"/>
</dbReference>
<gene>
    <name evidence="11" type="ORF">KUCA_T00001671001</name>
</gene>
<dbReference type="InterPro" id="IPR002067">
    <property type="entry name" value="MCP"/>
</dbReference>
<dbReference type="GO" id="GO:0090422">
    <property type="term" value="F:thiamine pyrophosphate transmembrane transporter activity"/>
    <property type="evidence" value="ECO:0007669"/>
    <property type="project" value="EnsemblFungi"/>
</dbReference>
<evidence type="ECO:0000256" key="8">
    <source>
        <dbReference type="ARBA" id="ARBA00023136"/>
    </source>
</evidence>
<comment type="similarity">
    <text evidence="10">Belongs to the mitochondrial carrier (TC 2.A.29) family.</text>
</comment>
<dbReference type="PRINTS" id="PR00926">
    <property type="entry name" value="MITOCARRIER"/>
</dbReference>
<accession>W6MI02</accession>
<dbReference type="PANTHER" id="PTHR24089">
    <property type="entry name" value="SOLUTE CARRIER FAMILY 25"/>
    <property type="match status" value="1"/>
</dbReference>
<keyword evidence="8 9" id="KW-0472">Membrane</keyword>
<evidence type="ECO:0000313" key="12">
    <source>
        <dbReference type="Proteomes" id="UP000019384"/>
    </source>
</evidence>
<evidence type="ECO:0000313" key="11">
    <source>
        <dbReference type="EMBL" id="CDK25701.1"/>
    </source>
</evidence>
<dbReference type="Proteomes" id="UP000019384">
    <property type="component" value="Unassembled WGS sequence"/>
</dbReference>
<dbReference type="InterPro" id="IPR023395">
    <property type="entry name" value="MCP_dom_sf"/>
</dbReference>
<dbReference type="GO" id="GO:0005743">
    <property type="term" value="C:mitochondrial inner membrane"/>
    <property type="evidence" value="ECO:0007669"/>
    <property type="project" value="UniProtKB-SubCell"/>
</dbReference>
<dbReference type="GeneID" id="34519100"/>
<evidence type="ECO:0000256" key="5">
    <source>
        <dbReference type="ARBA" id="ARBA00022792"/>
    </source>
</evidence>
<dbReference type="HOGENOM" id="CLU_015166_10_3_1"/>
<dbReference type="Pfam" id="PF00153">
    <property type="entry name" value="Mito_carr"/>
    <property type="match status" value="3"/>
</dbReference>
<dbReference type="InterPro" id="IPR018108">
    <property type="entry name" value="MCP_transmembrane"/>
</dbReference>
<sequence>MVGVTDNLRRGVDVDASTSAAAGAFSGMVARMVTAPLDIVKIRLQLQDRPAKGQQALPVKYKGILNTIVTIAKEEGGVRSLWKGNVPAEIMYILYGATQFTAYSTFNTALTSFENAHSLQVPSSFHSLMIGSLSGTVGTAISYPFDVMRTRFAFNRSKKFLSFFGTISYIARTEGIRGFFGGISPSLLAMAVSSGSTFCAYEFLSEATDKHAELSFLSPFCGLIAGTFSKTVVFPLDLIRKRMQLTNNDAKMTSLIRAVYTREGVLGFYHGLSPALIKSAPTTAVSIWMYQLAVATIQNTGFQA</sequence>
<evidence type="ECO:0000256" key="1">
    <source>
        <dbReference type="ARBA" id="ARBA00004448"/>
    </source>
</evidence>
<protein>
    <recommendedName>
        <fullName evidence="13">Mitochondrial thiamine pyrophosphate carrier 1</fullName>
    </recommendedName>
</protein>
<dbReference type="SUPFAM" id="SSF103506">
    <property type="entry name" value="Mitochondrial carrier"/>
    <property type="match status" value="1"/>
</dbReference>
<name>W6MI02_9ASCO</name>
<dbReference type="GO" id="GO:1990545">
    <property type="term" value="P:mitochondrial thiamine pyrophosphate transmembrane transport"/>
    <property type="evidence" value="ECO:0007669"/>
    <property type="project" value="EnsemblFungi"/>
</dbReference>
<keyword evidence="3 9" id="KW-0812">Transmembrane</keyword>
<dbReference type="STRING" id="1382522.W6MI02"/>
<evidence type="ECO:0000256" key="9">
    <source>
        <dbReference type="PROSITE-ProRule" id="PRU00282"/>
    </source>
</evidence>
<keyword evidence="4" id="KW-0677">Repeat</keyword>
<keyword evidence="12" id="KW-1185">Reference proteome</keyword>
<keyword evidence="5" id="KW-0999">Mitochondrion inner membrane</keyword>
<comment type="subcellular location">
    <subcellularLocation>
        <location evidence="1">Mitochondrion inner membrane</location>
        <topology evidence="1">Multi-pass membrane protein</topology>
    </subcellularLocation>
</comment>
<reference evidence="11" key="2">
    <citation type="submission" date="2014-02" db="EMBL/GenBank/DDBJ databases">
        <title>Complete DNA sequence of /Kuraishia capsulata/ illustrates novel genomic features among budding yeasts (/Saccharomycotina/).</title>
        <authorList>
            <person name="Morales L."/>
            <person name="Noel B."/>
            <person name="Porcel B."/>
            <person name="Marcet-Houben M."/>
            <person name="Hullo M-F."/>
            <person name="Sacerdot C."/>
            <person name="Tekaia F."/>
            <person name="Leh-Louis V."/>
            <person name="Despons L."/>
            <person name="Khanna V."/>
            <person name="Aury J-M."/>
            <person name="Barbe V."/>
            <person name="Couloux A."/>
            <person name="Labadie K."/>
            <person name="Pelletier E."/>
            <person name="Souciet J-L."/>
            <person name="Boekhout T."/>
            <person name="Gabaldon T."/>
            <person name="Wincker P."/>
            <person name="Dujon B."/>
        </authorList>
    </citation>
    <scope>NUCLEOTIDE SEQUENCE</scope>
    <source>
        <strain evidence="11">CBS 1993</strain>
    </source>
</reference>
<dbReference type="AlphaFoldDB" id="W6MI02"/>